<name>A0A090LMC8_STRRB</name>
<evidence type="ECO:0000256" key="1">
    <source>
        <dbReference type="SAM" id="MobiDB-lite"/>
    </source>
</evidence>
<reference evidence="2 3" key="1">
    <citation type="submission" date="2014-09" db="EMBL/GenBank/DDBJ databases">
        <authorList>
            <person name="Martin A.A."/>
        </authorList>
    </citation>
    <scope>NUCLEOTIDE SEQUENCE</scope>
    <source>
        <strain evidence="3">ED321</strain>
        <strain evidence="2">ED321 Heterogonic</strain>
    </source>
</reference>
<dbReference type="WBParaSite" id="SRAE_2000398300.1">
    <property type="protein sequence ID" value="SRAE_2000398300.1"/>
    <property type="gene ID" value="WBGene00264210"/>
</dbReference>
<dbReference type="GeneID" id="36381703"/>
<evidence type="ECO:0000313" key="4">
    <source>
        <dbReference type="WBParaSite" id="SRAE_2000398300.1"/>
    </source>
</evidence>
<reference evidence="4" key="2">
    <citation type="submission" date="2020-12" db="UniProtKB">
        <authorList>
            <consortium name="WormBaseParasite"/>
        </authorList>
    </citation>
    <scope>IDENTIFICATION</scope>
</reference>
<dbReference type="EMBL" id="LN609529">
    <property type="protein sequence ID" value="CEF69333.1"/>
    <property type="molecule type" value="Genomic_DNA"/>
</dbReference>
<feature type="region of interest" description="Disordered" evidence="1">
    <location>
        <begin position="54"/>
        <end position="81"/>
    </location>
</feature>
<proteinExistence type="predicted"/>
<protein>
    <submittedName>
        <fullName evidence="2 4">Uncharacterized protein</fullName>
    </submittedName>
</protein>
<dbReference type="RefSeq" id="XP_024508533.1">
    <property type="nucleotide sequence ID" value="XM_024642798.1"/>
</dbReference>
<accession>A0A090LMC8</accession>
<keyword evidence="3" id="KW-1185">Reference proteome</keyword>
<dbReference type="CTD" id="36381703"/>
<organism evidence="2">
    <name type="scientific">Strongyloides ratti</name>
    <name type="common">Parasitic roundworm</name>
    <dbReference type="NCBI Taxonomy" id="34506"/>
    <lineage>
        <taxon>Eukaryota</taxon>
        <taxon>Metazoa</taxon>
        <taxon>Ecdysozoa</taxon>
        <taxon>Nematoda</taxon>
        <taxon>Chromadorea</taxon>
        <taxon>Rhabditida</taxon>
        <taxon>Tylenchina</taxon>
        <taxon>Panagrolaimomorpha</taxon>
        <taxon>Strongyloidoidea</taxon>
        <taxon>Strongyloididae</taxon>
        <taxon>Strongyloides</taxon>
    </lineage>
</organism>
<dbReference type="WormBase" id="SRAE_2000398300">
    <property type="protein sequence ID" value="SRP05844"/>
    <property type="gene ID" value="WBGene00264210"/>
</dbReference>
<sequence>MASIPSMKSLKNIFCDEEASFEFLQDEKLIKRKMDCPTCSGCFGKRKFCYRRRRHHSGNRRSQDGWMEVQQGTPGLKFNRK</sequence>
<gene>
    <name evidence="2 4 5" type="ORF">SRAE_2000398300</name>
</gene>
<dbReference type="AlphaFoldDB" id="A0A090LMC8"/>
<dbReference type="Proteomes" id="UP000035682">
    <property type="component" value="Unplaced"/>
</dbReference>
<evidence type="ECO:0000313" key="2">
    <source>
        <dbReference type="EMBL" id="CEF69333.1"/>
    </source>
</evidence>
<evidence type="ECO:0000313" key="3">
    <source>
        <dbReference type="Proteomes" id="UP000035682"/>
    </source>
</evidence>
<evidence type="ECO:0000313" key="5">
    <source>
        <dbReference type="WormBase" id="SRAE_2000398300"/>
    </source>
</evidence>